<keyword evidence="2" id="KW-1185">Reference proteome</keyword>
<evidence type="ECO:0000313" key="1">
    <source>
        <dbReference type="EMBL" id="MED6213966.1"/>
    </source>
</evidence>
<dbReference type="Proteomes" id="UP001341840">
    <property type="component" value="Unassembled WGS sequence"/>
</dbReference>
<dbReference type="EMBL" id="JASCZI010244190">
    <property type="protein sequence ID" value="MED6213966.1"/>
    <property type="molecule type" value="Genomic_DNA"/>
</dbReference>
<feature type="non-terminal residue" evidence="1">
    <location>
        <position position="1"/>
    </location>
</feature>
<sequence length="80" mass="8657">VHMGVSSVTCAHSDMIQSSLTWGSLLQSSLLQSSLLQSHSLQQSSTMQMSRGAGTERGELHRVALVDVFSYPHLGVEDDI</sequence>
<feature type="non-terminal residue" evidence="1">
    <location>
        <position position="80"/>
    </location>
</feature>
<name>A0ABU6YVX7_9FABA</name>
<evidence type="ECO:0000313" key="2">
    <source>
        <dbReference type="Proteomes" id="UP001341840"/>
    </source>
</evidence>
<accession>A0ABU6YVX7</accession>
<gene>
    <name evidence="1" type="ORF">PIB30_098551</name>
</gene>
<protein>
    <submittedName>
        <fullName evidence="1">Uncharacterized protein</fullName>
    </submittedName>
</protein>
<comment type="caution">
    <text evidence="1">The sequence shown here is derived from an EMBL/GenBank/DDBJ whole genome shotgun (WGS) entry which is preliminary data.</text>
</comment>
<reference evidence="1 2" key="1">
    <citation type="journal article" date="2023" name="Plants (Basel)">
        <title>Bridging the Gap: Combining Genomics and Transcriptomics Approaches to Understand Stylosanthes scabra, an Orphan Legume from the Brazilian Caatinga.</title>
        <authorList>
            <person name="Ferreira-Neto J.R.C."/>
            <person name="da Silva M.D."/>
            <person name="Binneck E."/>
            <person name="de Melo N.F."/>
            <person name="da Silva R.H."/>
            <person name="de Melo A.L.T.M."/>
            <person name="Pandolfi V."/>
            <person name="Bustamante F.O."/>
            <person name="Brasileiro-Vidal A.C."/>
            <person name="Benko-Iseppon A.M."/>
        </authorList>
    </citation>
    <scope>NUCLEOTIDE SEQUENCE [LARGE SCALE GENOMIC DNA]</scope>
    <source>
        <tissue evidence="1">Leaves</tissue>
    </source>
</reference>
<organism evidence="1 2">
    <name type="scientific">Stylosanthes scabra</name>
    <dbReference type="NCBI Taxonomy" id="79078"/>
    <lineage>
        <taxon>Eukaryota</taxon>
        <taxon>Viridiplantae</taxon>
        <taxon>Streptophyta</taxon>
        <taxon>Embryophyta</taxon>
        <taxon>Tracheophyta</taxon>
        <taxon>Spermatophyta</taxon>
        <taxon>Magnoliopsida</taxon>
        <taxon>eudicotyledons</taxon>
        <taxon>Gunneridae</taxon>
        <taxon>Pentapetalae</taxon>
        <taxon>rosids</taxon>
        <taxon>fabids</taxon>
        <taxon>Fabales</taxon>
        <taxon>Fabaceae</taxon>
        <taxon>Papilionoideae</taxon>
        <taxon>50 kb inversion clade</taxon>
        <taxon>dalbergioids sensu lato</taxon>
        <taxon>Dalbergieae</taxon>
        <taxon>Pterocarpus clade</taxon>
        <taxon>Stylosanthes</taxon>
    </lineage>
</organism>
<proteinExistence type="predicted"/>